<organism evidence="2 3">
    <name type="scientific">Apiospora aurea</name>
    <dbReference type="NCBI Taxonomy" id="335848"/>
    <lineage>
        <taxon>Eukaryota</taxon>
        <taxon>Fungi</taxon>
        <taxon>Dikarya</taxon>
        <taxon>Ascomycota</taxon>
        <taxon>Pezizomycotina</taxon>
        <taxon>Sordariomycetes</taxon>
        <taxon>Xylariomycetidae</taxon>
        <taxon>Amphisphaeriales</taxon>
        <taxon>Apiosporaceae</taxon>
        <taxon>Apiospora</taxon>
    </lineage>
</organism>
<keyword evidence="1" id="KW-1133">Transmembrane helix</keyword>
<reference evidence="2 3" key="1">
    <citation type="submission" date="2023-01" db="EMBL/GenBank/DDBJ databases">
        <title>Analysis of 21 Apiospora genomes using comparative genomics revels a genus with tremendous synthesis potential of carbohydrate active enzymes and secondary metabolites.</title>
        <authorList>
            <person name="Sorensen T."/>
        </authorList>
    </citation>
    <scope>NUCLEOTIDE SEQUENCE [LARGE SCALE GENOMIC DNA]</scope>
    <source>
        <strain evidence="2 3">CBS 24483</strain>
    </source>
</reference>
<comment type="caution">
    <text evidence="2">The sequence shown here is derived from an EMBL/GenBank/DDBJ whole genome shotgun (WGS) entry which is preliminary data.</text>
</comment>
<name>A0ABR1PX17_9PEZI</name>
<gene>
    <name evidence="2" type="ORF">PG986_013932</name>
</gene>
<keyword evidence="3" id="KW-1185">Reference proteome</keyword>
<sequence length="210" mass="22713">MNPATPACPEDSIRLIVFSEPPSRSLGKPETTTNLTGNPSLLPSPILGVLATLFAGVSIAQAIVFARKGYRKGNQRAIGEWALKAKSKLIWSEMNWHHATQTPIFLFDSLISWEQSEDEVYYETPFQFTATWPAFFSVTGLIALEPPTERDGLRSVSTEYLPDDLVAAPAYAPGGAIVVATAILGVRSQSFGKDLGNIDIVGPHDLARGV</sequence>
<protein>
    <submittedName>
        <fullName evidence="2">Uncharacterized protein</fullName>
    </submittedName>
</protein>
<dbReference type="GeneID" id="92083216"/>
<dbReference type="EMBL" id="JAQQWE010000009">
    <property type="protein sequence ID" value="KAK7941545.1"/>
    <property type="molecule type" value="Genomic_DNA"/>
</dbReference>
<keyword evidence="1" id="KW-0812">Transmembrane</keyword>
<evidence type="ECO:0000313" key="2">
    <source>
        <dbReference type="EMBL" id="KAK7941545.1"/>
    </source>
</evidence>
<accession>A0ABR1PX17</accession>
<proteinExistence type="predicted"/>
<keyword evidence="1" id="KW-0472">Membrane</keyword>
<feature type="transmembrane region" description="Helical" evidence="1">
    <location>
        <begin position="46"/>
        <end position="66"/>
    </location>
</feature>
<evidence type="ECO:0000256" key="1">
    <source>
        <dbReference type="SAM" id="Phobius"/>
    </source>
</evidence>
<dbReference type="RefSeq" id="XP_066694297.1">
    <property type="nucleotide sequence ID" value="XM_066850154.1"/>
</dbReference>
<evidence type="ECO:0000313" key="3">
    <source>
        <dbReference type="Proteomes" id="UP001391051"/>
    </source>
</evidence>
<dbReference type="Proteomes" id="UP001391051">
    <property type="component" value="Unassembled WGS sequence"/>
</dbReference>